<dbReference type="AlphaFoldDB" id="V5GF32"/>
<organism evidence="1">
    <name type="scientific">Anoplophora glabripennis</name>
    <name type="common">Asian longhorn beetle</name>
    <name type="synonym">Anoplophora nobilis</name>
    <dbReference type="NCBI Taxonomy" id="217634"/>
    <lineage>
        <taxon>Eukaryota</taxon>
        <taxon>Metazoa</taxon>
        <taxon>Ecdysozoa</taxon>
        <taxon>Arthropoda</taxon>
        <taxon>Hexapoda</taxon>
        <taxon>Insecta</taxon>
        <taxon>Pterygota</taxon>
        <taxon>Neoptera</taxon>
        <taxon>Endopterygota</taxon>
        <taxon>Coleoptera</taxon>
        <taxon>Polyphaga</taxon>
        <taxon>Cucujiformia</taxon>
        <taxon>Chrysomeloidea</taxon>
        <taxon>Cerambycidae</taxon>
        <taxon>Lamiinae</taxon>
        <taxon>Lamiini</taxon>
        <taxon>Anoplophora</taxon>
    </lineage>
</organism>
<accession>V5GF32</accession>
<evidence type="ECO:0000313" key="1">
    <source>
        <dbReference type="EMBL" id="JAB62584.1"/>
    </source>
</evidence>
<sequence length="204" mass="23760">LGAVNPRTYITSINLNNDTQAYENDGHHLAISDKENQAVSKKREYPIKSTPGKKRIRNEASWKRNIAKRERNLGQEYTSTSTKKVMNRRKMKVDCQAKNCRLKCYTKFSEENRQQIFDTFWKIGNHNIQMSYISKHIEVLQTKTTGANKTPSRRSYTLKYSMTVESNSTQVCKTFFFKHFSHHRAVGENSSKEIKSISSRHSFP</sequence>
<dbReference type="PANTHER" id="PTHR10773:SF19">
    <property type="match status" value="1"/>
</dbReference>
<name>V5GF32_ANOGL</name>
<reference evidence="1" key="1">
    <citation type="submission" date="2013-07" db="EMBL/GenBank/DDBJ databases">
        <title>Midgut Transcriptome Profiling of Anoplphora glabripennis, a Lignocellulose Degrading, Wood-Boring Cerambycid.</title>
        <authorList>
            <person name="Scully E.D."/>
            <person name="Hoover K."/>
            <person name="Carlson J.E."/>
            <person name="Tien M."/>
            <person name="Geib S.M."/>
        </authorList>
    </citation>
    <scope>NUCLEOTIDE SEQUENCE</scope>
</reference>
<proteinExistence type="predicted"/>
<feature type="non-terminal residue" evidence="1">
    <location>
        <position position="1"/>
    </location>
</feature>
<dbReference type="EMBL" id="GALX01005882">
    <property type="protein sequence ID" value="JAB62584.1"/>
    <property type="molecule type" value="Transcribed_RNA"/>
</dbReference>
<protein>
    <submittedName>
        <fullName evidence="1">Uncharacterized protein</fullName>
    </submittedName>
</protein>
<dbReference type="PANTHER" id="PTHR10773">
    <property type="entry name" value="DNA-DIRECTED RNA POLYMERASES I, II, AND III SUBUNIT RPABC2"/>
    <property type="match status" value="1"/>
</dbReference>